<dbReference type="EMBL" id="BMAR01000001">
    <property type="protein sequence ID" value="GFR40246.1"/>
    <property type="molecule type" value="Genomic_DNA"/>
</dbReference>
<comment type="catalytic activity">
    <reaction evidence="6 7">
        <text>hydroxymethylbilane = uroporphyrinogen III + H2O</text>
        <dbReference type="Rhea" id="RHEA:18965"/>
        <dbReference type="ChEBI" id="CHEBI:15377"/>
        <dbReference type="ChEBI" id="CHEBI:57308"/>
        <dbReference type="ChEBI" id="CHEBI:57845"/>
        <dbReference type="EC" id="4.2.1.75"/>
    </reaction>
</comment>
<dbReference type="PANTHER" id="PTHR38042">
    <property type="entry name" value="UROPORPHYRINOGEN-III SYNTHASE, CHLOROPLASTIC"/>
    <property type="match status" value="1"/>
</dbReference>
<evidence type="ECO:0000256" key="4">
    <source>
        <dbReference type="ARBA" id="ARBA00023239"/>
    </source>
</evidence>
<evidence type="ECO:0000256" key="2">
    <source>
        <dbReference type="ARBA" id="ARBA00008133"/>
    </source>
</evidence>
<keyword evidence="5 7" id="KW-0627">Porphyrin biosynthesis</keyword>
<evidence type="ECO:0000313" key="9">
    <source>
        <dbReference type="EMBL" id="GFR40246.1"/>
    </source>
</evidence>
<comment type="caution">
    <text evidence="9">The sequence shown here is derived from an EMBL/GenBank/DDBJ whole genome shotgun (WGS) entry which is preliminary data.</text>
</comment>
<keyword evidence="10" id="KW-1185">Reference proteome</keyword>
<keyword evidence="4 7" id="KW-0456">Lyase</keyword>
<dbReference type="AlphaFoldDB" id="A0AAD3DHU3"/>
<evidence type="ECO:0000259" key="8">
    <source>
        <dbReference type="Pfam" id="PF02602"/>
    </source>
</evidence>
<reference evidence="9 10" key="1">
    <citation type="journal article" date="2021" name="Sci. Rep.">
        <title>Genome sequencing of the multicellular alga Astrephomene provides insights into convergent evolution of germ-soma differentiation.</title>
        <authorList>
            <person name="Yamashita S."/>
            <person name="Yamamoto K."/>
            <person name="Matsuzaki R."/>
            <person name="Suzuki S."/>
            <person name="Yamaguchi H."/>
            <person name="Hirooka S."/>
            <person name="Minakuchi Y."/>
            <person name="Miyagishima S."/>
            <person name="Kawachi M."/>
            <person name="Toyoda A."/>
            <person name="Nozaki H."/>
        </authorList>
    </citation>
    <scope>NUCLEOTIDE SEQUENCE [LARGE SCALE GENOMIC DNA]</scope>
    <source>
        <strain evidence="9 10">NIES-4017</strain>
    </source>
</reference>
<dbReference type="Pfam" id="PF02602">
    <property type="entry name" value="HEM4"/>
    <property type="match status" value="1"/>
</dbReference>
<dbReference type="EC" id="4.2.1.75" evidence="3 7"/>
<name>A0AAD3DHU3_9CHLO</name>
<comment type="pathway">
    <text evidence="1 7">Porphyrin-containing compound metabolism; protoporphyrin-IX biosynthesis; coproporphyrinogen-III from 5-aminolevulinate: step 3/4.</text>
</comment>
<feature type="domain" description="Tetrapyrrole biosynthesis uroporphyrinogen III synthase" evidence="8">
    <location>
        <begin position="56"/>
        <end position="276"/>
    </location>
</feature>
<accession>A0AAD3DHU3</accession>
<comment type="similarity">
    <text evidence="2 7">Belongs to the uroporphyrinogen-III synthase family.</text>
</comment>
<evidence type="ECO:0000313" key="10">
    <source>
        <dbReference type="Proteomes" id="UP001054857"/>
    </source>
</evidence>
<dbReference type="PANTHER" id="PTHR38042:SF1">
    <property type="entry name" value="UROPORPHYRINOGEN-III SYNTHASE, CHLOROPLASTIC"/>
    <property type="match status" value="1"/>
</dbReference>
<evidence type="ECO:0000256" key="6">
    <source>
        <dbReference type="ARBA" id="ARBA00048617"/>
    </source>
</evidence>
<dbReference type="InterPro" id="IPR039793">
    <property type="entry name" value="UROS/Hem4"/>
</dbReference>
<dbReference type="GO" id="GO:0006782">
    <property type="term" value="P:protoporphyrinogen IX biosynthetic process"/>
    <property type="evidence" value="ECO:0007669"/>
    <property type="project" value="UniProtKB-UniRule"/>
</dbReference>
<dbReference type="SUPFAM" id="SSF69618">
    <property type="entry name" value="HemD-like"/>
    <property type="match status" value="1"/>
</dbReference>
<protein>
    <recommendedName>
        <fullName evidence="3 7">Uroporphyrinogen-III synthase</fullName>
        <ecNumber evidence="3 7">4.2.1.75</ecNumber>
    </recommendedName>
</protein>
<sequence>MALRSCRCAFRSGPSHARPSVAVCARFRGQPLMVHAVCGASPSAKVLLTREAGKNDKLREALSSKGFTCIELPLIEHRDGPDRAQLPSQLLSASQGQYDWVAVTSPEAAAVVLEGWQAAGKPQIRVAAVGGGTADVLRQGGITPDYVPSKALGKVLGSELPRLPGGCGRVLYPASARASSDLQDSLAAAGWEVTRINTYDTCSVTSVPPEALQAALSAQVVTYGSPSAVKAWVGLVGRQAANERVNACIGSTSAKACASAGITQHVVYPEAPGVEGWADAVERGWRERLEQGQEVAKEQVAKEQVAKEQVAAA</sequence>
<gene>
    <name evidence="9" type="ORF">Agub_g817</name>
</gene>
<dbReference type="GO" id="GO:0004852">
    <property type="term" value="F:uroporphyrinogen-III synthase activity"/>
    <property type="evidence" value="ECO:0007669"/>
    <property type="project" value="UniProtKB-UniRule"/>
</dbReference>
<comment type="function">
    <text evidence="7">Catalyzes cyclization of the linear tetrapyrrole, hydroxymethylbilane, to the macrocyclic uroporphyrinogen III.</text>
</comment>
<proteinExistence type="inferred from homology"/>
<dbReference type="InterPro" id="IPR036108">
    <property type="entry name" value="4pyrrol_syn_uPrphyn_synt_sf"/>
</dbReference>
<evidence type="ECO:0000256" key="1">
    <source>
        <dbReference type="ARBA" id="ARBA00004772"/>
    </source>
</evidence>
<dbReference type="CDD" id="cd06578">
    <property type="entry name" value="HemD"/>
    <property type="match status" value="1"/>
</dbReference>
<dbReference type="InterPro" id="IPR003754">
    <property type="entry name" value="4pyrrol_synth_uPrphyn_synth"/>
</dbReference>
<evidence type="ECO:0000256" key="7">
    <source>
        <dbReference type="RuleBase" id="RU366031"/>
    </source>
</evidence>
<dbReference type="Gene3D" id="3.40.50.10090">
    <property type="match status" value="2"/>
</dbReference>
<dbReference type="Proteomes" id="UP001054857">
    <property type="component" value="Unassembled WGS sequence"/>
</dbReference>
<organism evidence="9 10">
    <name type="scientific">Astrephomene gubernaculifera</name>
    <dbReference type="NCBI Taxonomy" id="47775"/>
    <lineage>
        <taxon>Eukaryota</taxon>
        <taxon>Viridiplantae</taxon>
        <taxon>Chlorophyta</taxon>
        <taxon>core chlorophytes</taxon>
        <taxon>Chlorophyceae</taxon>
        <taxon>CS clade</taxon>
        <taxon>Chlamydomonadales</taxon>
        <taxon>Astrephomenaceae</taxon>
        <taxon>Astrephomene</taxon>
    </lineage>
</organism>
<dbReference type="GO" id="GO:0006780">
    <property type="term" value="P:uroporphyrinogen III biosynthetic process"/>
    <property type="evidence" value="ECO:0007669"/>
    <property type="project" value="UniProtKB-UniRule"/>
</dbReference>
<evidence type="ECO:0000256" key="5">
    <source>
        <dbReference type="ARBA" id="ARBA00023244"/>
    </source>
</evidence>
<evidence type="ECO:0000256" key="3">
    <source>
        <dbReference type="ARBA" id="ARBA00013109"/>
    </source>
</evidence>